<comment type="caution">
    <text evidence="1">The sequence shown here is derived from an EMBL/GenBank/DDBJ whole genome shotgun (WGS) entry which is preliminary data.</text>
</comment>
<sequence>MNFQFGNCSIISRNSLISLLISITGSPLPSSRCRNRKPRLFAAIGVFAFISFVNQKSADFVLSARVAPRHFLVKYSIK</sequence>
<protein>
    <submittedName>
        <fullName evidence="1">Uncharacterized protein</fullName>
    </submittedName>
</protein>
<dbReference type="Proteomes" id="UP000873581">
    <property type="component" value="Unassembled WGS sequence"/>
</dbReference>
<dbReference type="AlphaFoldDB" id="A0A2A6DH02"/>
<proteinExistence type="predicted"/>
<evidence type="ECO:0000313" key="1">
    <source>
        <dbReference type="EMBL" id="PDN88764.1"/>
    </source>
</evidence>
<reference evidence="1" key="1">
    <citation type="submission" date="2017-08" db="EMBL/GenBank/DDBJ databases">
        <title>Whole genome sequencing of Salmonella enterica.</title>
        <authorList>
            <person name="Bell R."/>
            <person name="Levy K."/>
        </authorList>
    </citation>
    <scope>NUCLEOTIDE SEQUENCE [LARGE SCALE GENOMIC DNA]</scope>
    <source>
        <strain evidence="1">CFSAN060805</strain>
    </source>
</reference>
<organism evidence="1">
    <name type="scientific">Salmonella enterica</name>
    <name type="common">Salmonella choleraesuis</name>
    <dbReference type="NCBI Taxonomy" id="28901"/>
    <lineage>
        <taxon>Bacteria</taxon>
        <taxon>Pseudomonadati</taxon>
        <taxon>Pseudomonadota</taxon>
        <taxon>Gammaproteobacteria</taxon>
        <taxon>Enterobacterales</taxon>
        <taxon>Enterobacteriaceae</taxon>
        <taxon>Salmonella</taxon>
    </lineage>
</organism>
<gene>
    <name evidence="1" type="ORF">CIC26_03620</name>
</gene>
<name>A0A2A6DH02_SALER</name>
<dbReference type="EMBL" id="NPLM01000001">
    <property type="protein sequence ID" value="PDN88764.1"/>
    <property type="molecule type" value="Genomic_DNA"/>
</dbReference>
<accession>A0A2A6DH02</accession>